<keyword evidence="2 3" id="KW-0193">Cuticle</keyword>
<evidence type="ECO:0000313" key="5">
    <source>
        <dbReference type="EMBL" id="GFS42043.1"/>
    </source>
</evidence>
<protein>
    <submittedName>
        <fullName evidence="5">Cuticle protein 16.8</fullName>
    </submittedName>
</protein>
<feature type="signal peptide" evidence="4">
    <location>
        <begin position="1"/>
        <end position="20"/>
    </location>
</feature>
<organism evidence="5 6">
    <name type="scientific">Nephila pilipes</name>
    <name type="common">Giant wood spider</name>
    <name type="synonym">Nephila maculata</name>
    <dbReference type="NCBI Taxonomy" id="299642"/>
    <lineage>
        <taxon>Eukaryota</taxon>
        <taxon>Metazoa</taxon>
        <taxon>Ecdysozoa</taxon>
        <taxon>Arthropoda</taxon>
        <taxon>Chelicerata</taxon>
        <taxon>Arachnida</taxon>
        <taxon>Araneae</taxon>
        <taxon>Araneomorphae</taxon>
        <taxon>Entelegynae</taxon>
        <taxon>Araneoidea</taxon>
        <taxon>Nephilidae</taxon>
        <taxon>Nephila</taxon>
    </lineage>
</organism>
<sequence>MSPLVLSPFCLIVLFAFTYAGPVIPGPNQIPFGRPEEIIESPKPYEFGFQMDDGNGTVQHRQETANENGAVKGKYGYVDPNGTYREVEYNADENGYHVKILSNEPGITNQNSADVVYVVKGSQSA</sequence>
<comment type="caution">
    <text evidence="5">The sequence shown here is derived from an EMBL/GenBank/DDBJ whole genome shotgun (WGS) entry which is preliminary data.</text>
</comment>
<dbReference type="GO" id="GO:0008010">
    <property type="term" value="F:structural constituent of chitin-based larval cuticle"/>
    <property type="evidence" value="ECO:0007669"/>
    <property type="project" value="TreeGrafter"/>
</dbReference>
<dbReference type="AlphaFoldDB" id="A0A8X6J746"/>
<dbReference type="PROSITE" id="PS00233">
    <property type="entry name" value="CHIT_BIND_RR_1"/>
    <property type="match status" value="1"/>
</dbReference>
<keyword evidence="4" id="KW-0732">Signal</keyword>
<dbReference type="Proteomes" id="UP000887013">
    <property type="component" value="Unassembled WGS sequence"/>
</dbReference>
<dbReference type="InterPro" id="IPR031311">
    <property type="entry name" value="CHIT_BIND_RR_consensus"/>
</dbReference>
<dbReference type="PANTHER" id="PTHR10380">
    <property type="entry name" value="CUTICLE PROTEIN"/>
    <property type="match status" value="1"/>
</dbReference>
<name>A0A8X6J746_NEPPI</name>
<accession>A0A8X6J746</accession>
<comment type="function">
    <text evidence="1">Component of the rigid cuticle of the spider.</text>
</comment>
<dbReference type="PROSITE" id="PS51155">
    <property type="entry name" value="CHIT_BIND_RR_2"/>
    <property type="match status" value="1"/>
</dbReference>
<evidence type="ECO:0000256" key="3">
    <source>
        <dbReference type="PROSITE-ProRule" id="PRU00497"/>
    </source>
</evidence>
<dbReference type="EMBL" id="BMAW01043970">
    <property type="protein sequence ID" value="GFS42043.1"/>
    <property type="molecule type" value="Genomic_DNA"/>
</dbReference>
<proteinExistence type="predicted"/>
<keyword evidence="6" id="KW-1185">Reference proteome</keyword>
<evidence type="ECO:0000256" key="1">
    <source>
        <dbReference type="ARBA" id="ARBA00002980"/>
    </source>
</evidence>
<dbReference type="InterPro" id="IPR000618">
    <property type="entry name" value="Insect_cuticle"/>
</dbReference>
<dbReference type="GO" id="GO:0062129">
    <property type="term" value="C:chitin-based extracellular matrix"/>
    <property type="evidence" value="ECO:0007669"/>
    <property type="project" value="TreeGrafter"/>
</dbReference>
<dbReference type="OrthoDB" id="6413139at2759"/>
<dbReference type="PRINTS" id="PR00947">
    <property type="entry name" value="CUTICLE"/>
</dbReference>
<dbReference type="Pfam" id="PF00379">
    <property type="entry name" value="Chitin_bind_4"/>
    <property type="match status" value="1"/>
</dbReference>
<feature type="chain" id="PRO_5036448861" evidence="4">
    <location>
        <begin position="21"/>
        <end position="125"/>
    </location>
</feature>
<evidence type="ECO:0000256" key="2">
    <source>
        <dbReference type="ARBA" id="ARBA00022460"/>
    </source>
</evidence>
<evidence type="ECO:0000256" key="4">
    <source>
        <dbReference type="SAM" id="SignalP"/>
    </source>
</evidence>
<evidence type="ECO:0000313" key="6">
    <source>
        <dbReference type="Proteomes" id="UP000887013"/>
    </source>
</evidence>
<reference evidence="5" key="1">
    <citation type="submission" date="2020-08" db="EMBL/GenBank/DDBJ databases">
        <title>Multicomponent nature underlies the extraordinary mechanical properties of spider dragline silk.</title>
        <authorList>
            <person name="Kono N."/>
            <person name="Nakamura H."/>
            <person name="Mori M."/>
            <person name="Yoshida Y."/>
            <person name="Ohtoshi R."/>
            <person name="Malay A.D."/>
            <person name="Moran D.A.P."/>
            <person name="Tomita M."/>
            <person name="Numata K."/>
            <person name="Arakawa K."/>
        </authorList>
    </citation>
    <scope>NUCLEOTIDE SEQUENCE</scope>
</reference>
<dbReference type="InterPro" id="IPR050468">
    <property type="entry name" value="Cuticle_Struct_Prot"/>
</dbReference>
<gene>
    <name evidence="5" type="primary">NCL1_49308</name>
    <name evidence="5" type="ORF">NPIL_380951</name>
</gene>